<gene>
    <name evidence="1" type="ORF">ABIE21_002257</name>
</gene>
<accession>A0ABV2QQF9</accession>
<evidence type="ECO:0000313" key="2">
    <source>
        <dbReference type="Proteomes" id="UP001549257"/>
    </source>
</evidence>
<sequence>MTALPDGVSVSIKQYRLDYAPRALEISVTNDTAEPITVTRASFDSPLFDGTTSWTRRVEVPVGSTRDLRVLLGEPVCDAPAPVRPPRATIAFELADGAAGVGSAEPADPFDTVAEVTAQDCIAEHTAAIAEITAGDVVRTEQRAGELVALLELRARPTGAQGVANVATAARTTLIGPVDRSTGWNLGWAASAASGPLSTTLAIVPSNCNPHIVAEDKRGTYFPLAVALDDGEEGTVFVGVSDGVRQQLYAYIGEYCGW</sequence>
<dbReference type="RefSeq" id="WP_354024919.1">
    <property type="nucleotide sequence ID" value="NZ_JBEPSJ010000002.1"/>
</dbReference>
<evidence type="ECO:0000313" key="1">
    <source>
        <dbReference type="EMBL" id="MET4582747.1"/>
    </source>
</evidence>
<comment type="caution">
    <text evidence="1">The sequence shown here is derived from an EMBL/GenBank/DDBJ whole genome shotgun (WGS) entry which is preliminary data.</text>
</comment>
<dbReference type="EMBL" id="JBEPSJ010000002">
    <property type="protein sequence ID" value="MET4582747.1"/>
    <property type="molecule type" value="Genomic_DNA"/>
</dbReference>
<name>A0ABV2QQF9_9MICO</name>
<protein>
    <submittedName>
        <fullName evidence="1">Uncharacterized protein</fullName>
    </submittedName>
</protein>
<reference evidence="1 2" key="1">
    <citation type="submission" date="2024-06" db="EMBL/GenBank/DDBJ databases">
        <title>Sorghum-associated microbial communities from plants grown in Nebraska, USA.</title>
        <authorList>
            <person name="Schachtman D."/>
        </authorList>
    </citation>
    <scope>NUCLEOTIDE SEQUENCE [LARGE SCALE GENOMIC DNA]</scope>
    <source>
        <strain evidence="1 2">2857</strain>
    </source>
</reference>
<keyword evidence="2" id="KW-1185">Reference proteome</keyword>
<dbReference type="Proteomes" id="UP001549257">
    <property type="component" value="Unassembled WGS sequence"/>
</dbReference>
<organism evidence="1 2">
    <name type="scientific">Conyzicola nivalis</name>
    <dbReference type="NCBI Taxonomy" id="1477021"/>
    <lineage>
        <taxon>Bacteria</taxon>
        <taxon>Bacillati</taxon>
        <taxon>Actinomycetota</taxon>
        <taxon>Actinomycetes</taxon>
        <taxon>Micrococcales</taxon>
        <taxon>Microbacteriaceae</taxon>
        <taxon>Conyzicola</taxon>
    </lineage>
</organism>
<proteinExistence type="predicted"/>